<feature type="region of interest" description="Disordered" evidence="1">
    <location>
        <begin position="311"/>
        <end position="340"/>
    </location>
</feature>
<evidence type="ECO:0000313" key="2">
    <source>
        <dbReference type="EMBL" id="CAJ1370678.1"/>
    </source>
</evidence>
<feature type="compositionally biased region" description="Basic residues" evidence="1">
    <location>
        <begin position="57"/>
        <end position="67"/>
    </location>
</feature>
<evidence type="ECO:0000313" key="3">
    <source>
        <dbReference type="Proteomes" id="UP001178507"/>
    </source>
</evidence>
<evidence type="ECO:0000256" key="1">
    <source>
        <dbReference type="SAM" id="MobiDB-lite"/>
    </source>
</evidence>
<comment type="caution">
    <text evidence="2">The sequence shown here is derived from an EMBL/GenBank/DDBJ whole genome shotgun (WGS) entry which is preliminary data.</text>
</comment>
<proteinExistence type="predicted"/>
<feature type="compositionally biased region" description="Basic and acidic residues" evidence="1">
    <location>
        <begin position="68"/>
        <end position="77"/>
    </location>
</feature>
<feature type="region of interest" description="Disordered" evidence="1">
    <location>
        <begin position="260"/>
        <end position="294"/>
    </location>
</feature>
<feature type="non-terminal residue" evidence="2">
    <location>
        <position position="1"/>
    </location>
</feature>
<dbReference type="Proteomes" id="UP001178507">
    <property type="component" value="Unassembled WGS sequence"/>
</dbReference>
<feature type="region of interest" description="Disordered" evidence="1">
    <location>
        <begin position="1"/>
        <end position="131"/>
    </location>
</feature>
<accession>A0AA36MK82</accession>
<dbReference type="AlphaFoldDB" id="A0AA36MK82"/>
<feature type="compositionally biased region" description="Polar residues" evidence="1">
    <location>
        <begin position="314"/>
        <end position="327"/>
    </location>
</feature>
<reference evidence="2" key="1">
    <citation type="submission" date="2023-08" db="EMBL/GenBank/DDBJ databases">
        <authorList>
            <person name="Chen Y."/>
            <person name="Shah S."/>
            <person name="Dougan E. K."/>
            <person name="Thang M."/>
            <person name="Chan C."/>
        </authorList>
    </citation>
    <scope>NUCLEOTIDE SEQUENCE</scope>
</reference>
<feature type="non-terminal residue" evidence="2">
    <location>
        <position position="340"/>
    </location>
</feature>
<gene>
    <name evidence="2" type="ORF">EVOR1521_LOCUS1185</name>
</gene>
<keyword evidence="3" id="KW-1185">Reference proteome</keyword>
<name>A0AA36MK82_9DINO</name>
<feature type="compositionally biased region" description="Basic and acidic residues" evidence="1">
    <location>
        <begin position="35"/>
        <end position="55"/>
    </location>
</feature>
<organism evidence="2 3">
    <name type="scientific">Effrenium voratum</name>
    <dbReference type="NCBI Taxonomy" id="2562239"/>
    <lineage>
        <taxon>Eukaryota</taxon>
        <taxon>Sar</taxon>
        <taxon>Alveolata</taxon>
        <taxon>Dinophyceae</taxon>
        <taxon>Suessiales</taxon>
        <taxon>Symbiodiniaceae</taxon>
        <taxon>Effrenium</taxon>
    </lineage>
</organism>
<dbReference type="EMBL" id="CAUJNA010000032">
    <property type="protein sequence ID" value="CAJ1370678.1"/>
    <property type="molecule type" value="Genomic_DNA"/>
</dbReference>
<sequence>GEIPASQPDPPEQPAAKKSPVLKRPAAVKSKARKQGRDAADGTDARDDASVELIKKPAAKAKPKAKGKSTEKKKKADPAQPKPKPKRKKELLQDLFDLGDQVVRAPEEKAGDAEAEDGGEAGRDRSKAQKFKKMLAEDKTKLINTLFVKEGGALKLRPEKLTFSTQKQLETVDSKAEKEKGVGKNLFMSKWQIKDDATLVSGEVVKLQEGGKEYYAAAQIERERKISKKSNEQIEGQAVKFDEDQSKEVKKLWSKMTPEFAEGRRLPDPGVGSDMVPPSVLSGQNSGRFPTSRCRPATLALQAVSFDMMESHSFGESSVSTSDNASQPAHRGWGNAQKAE</sequence>
<protein>
    <submittedName>
        <fullName evidence="2">Uncharacterized protein</fullName>
    </submittedName>
</protein>